<keyword evidence="8 17" id="KW-0133">Cell shape</keyword>
<comment type="caution">
    <text evidence="18">The sequence shown here is derived from an EMBL/GenBank/DDBJ whole genome shotgun (WGS) entry which is preliminary data.</text>
</comment>
<accession>A0ABU3NKR1</accession>
<dbReference type="EMBL" id="JAUHMF010000001">
    <property type="protein sequence ID" value="MDT8897387.1"/>
    <property type="molecule type" value="Genomic_DNA"/>
</dbReference>
<dbReference type="RefSeq" id="WP_315624040.1">
    <property type="nucleotide sequence ID" value="NZ_JAUHMF010000001.1"/>
</dbReference>
<feature type="transmembrane region" description="Helical" evidence="17">
    <location>
        <begin position="221"/>
        <end position="240"/>
    </location>
</feature>
<evidence type="ECO:0000256" key="2">
    <source>
        <dbReference type="ARBA" id="ARBA00010621"/>
    </source>
</evidence>
<proteinExistence type="inferred from homology"/>
<dbReference type="NCBIfam" id="TIGR00753">
    <property type="entry name" value="undec_PP_bacA"/>
    <property type="match status" value="1"/>
</dbReference>
<feature type="transmembrane region" description="Helical" evidence="17">
    <location>
        <begin position="252"/>
        <end position="271"/>
    </location>
</feature>
<reference evidence="18 19" key="1">
    <citation type="submission" date="2023-07" db="EMBL/GenBank/DDBJ databases">
        <title>Novel species of Thermanaerothrix with wide hydrolytic capabilities.</title>
        <authorList>
            <person name="Zayulina K.S."/>
            <person name="Podosokorskaya O.A."/>
            <person name="Elcheninov A.G."/>
        </authorList>
    </citation>
    <scope>NUCLEOTIDE SEQUENCE [LARGE SCALE GENOMIC DNA]</scope>
    <source>
        <strain evidence="18 19">4228-RoL</strain>
    </source>
</reference>
<evidence type="ECO:0000256" key="14">
    <source>
        <dbReference type="ARBA" id="ARBA00032707"/>
    </source>
</evidence>
<organism evidence="18 19">
    <name type="scientific">Thermanaerothrix solaris</name>
    <dbReference type="NCBI Taxonomy" id="3058434"/>
    <lineage>
        <taxon>Bacteria</taxon>
        <taxon>Bacillati</taxon>
        <taxon>Chloroflexota</taxon>
        <taxon>Anaerolineae</taxon>
        <taxon>Anaerolineales</taxon>
        <taxon>Anaerolineaceae</taxon>
        <taxon>Thermanaerothrix</taxon>
    </lineage>
</organism>
<feature type="transmembrane region" description="Helical" evidence="17">
    <location>
        <begin position="189"/>
        <end position="209"/>
    </location>
</feature>
<evidence type="ECO:0000256" key="4">
    <source>
        <dbReference type="ARBA" id="ARBA00021581"/>
    </source>
</evidence>
<keyword evidence="13 17" id="KW-0961">Cell wall biogenesis/degradation</keyword>
<feature type="transmembrane region" description="Helical" evidence="17">
    <location>
        <begin position="90"/>
        <end position="108"/>
    </location>
</feature>
<comment type="similarity">
    <text evidence="2 17">Belongs to the UppP family.</text>
</comment>
<evidence type="ECO:0000256" key="8">
    <source>
        <dbReference type="ARBA" id="ARBA00022960"/>
    </source>
</evidence>
<comment type="catalytic activity">
    <reaction evidence="16 17">
        <text>di-trans,octa-cis-undecaprenyl diphosphate + H2O = di-trans,octa-cis-undecaprenyl phosphate + phosphate + H(+)</text>
        <dbReference type="Rhea" id="RHEA:28094"/>
        <dbReference type="ChEBI" id="CHEBI:15377"/>
        <dbReference type="ChEBI" id="CHEBI:15378"/>
        <dbReference type="ChEBI" id="CHEBI:43474"/>
        <dbReference type="ChEBI" id="CHEBI:58405"/>
        <dbReference type="ChEBI" id="CHEBI:60392"/>
        <dbReference type="EC" id="3.6.1.27"/>
    </reaction>
</comment>
<comment type="subcellular location">
    <subcellularLocation>
        <location evidence="1 17">Cell membrane</location>
        <topology evidence="1 17">Multi-pass membrane protein</topology>
    </subcellularLocation>
</comment>
<dbReference type="Pfam" id="PF02673">
    <property type="entry name" value="BacA"/>
    <property type="match status" value="1"/>
</dbReference>
<evidence type="ECO:0000256" key="3">
    <source>
        <dbReference type="ARBA" id="ARBA00012374"/>
    </source>
</evidence>
<feature type="transmembrane region" description="Helical" evidence="17">
    <location>
        <begin position="43"/>
        <end position="62"/>
    </location>
</feature>
<dbReference type="InterPro" id="IPR003824">
    <property type="entry name" value="UppP"/>
</dbReference>
<dbReference type="Proteomes" id="UP001254165">
    <property type="component" value="Unassembled WGS sequence"/>
</dbReference>
<keyword evidence="11 17" id="KW-0472">Membrane</keyword>
<evidence type="ECO:0000313" key="19">
    <source>
        <dbReference type="Proteomes" id="UP001254165"/>
    </source>
</evidence>
<gene>
    <name evidence="17 18" type="primary">uppP</name>
    <name evidence="18" type="ORF">QYE77_03845</name>
</gene>
<dbReference type="HAMAP" id="MF_01006">
    <property type="entry name" value="Undec_diphosphatase"/>
    <property type="match status" value="1"/>
</dbReference>
<evidence type="ECO:0000256" key="13">
    <source>
        <dbReference type="ARBA" id="ARBA00023316"/>
    </source>
</evidence>
<evidence type="ECO:0000313" key="18">
    <source>
        <dbReference type="EMBL" id="MDT8897387.1"/>
    </source>
</evidence>
<keyword evidence="10 17" id="KW-1133">Transmembrane helix</keyword>
<keyword evidence="7 17" id="KW-0378">Hydrolase</keyword>
<evidence type="ECO:0000256" key="7">
    <source>
        <dbReference type="ARBA" id="ARBA00022801"/>
    </source>
</evidence>
<feature type="transmembrane region" description="Helical" evidence="17">
    <location>
        <begin position="120"/>
        <end position="136"/>
    </location>
</feature>
<keyword evidence="6 17" id="KW-0812">Transmembrane</keyword>
<evidence type="ECO:0000256" key="11">
    <source>
        <dbReference type="ARBA" id="ARBA00023136"/>
    </source>
</evidence>
<evidence type="ECO:0000256" key="10">
    <source>
        <dbReference type="ARBA" id="ARBA00022989"/>
    </source>
</evidence>
<dbReference type="PANTHER" id="PTHR30622:SF4">
    <property type="entry name" value="UNDECAPRENYL-DIPHOSPHATASE"/>
    <property type="match status" value="1"/>
</dbReference>
<keyword evidence="5 17" id="KW-1003">Cell membrane</keyword>
<evidence type="ECO:0000256" key="12">
    <source>
        <dbReference type="ARBA" id="ARBA00023251"/>
    </source>
</evidence>
<evidence type="ECO:0000256" key="6">
    <source>
        <dbReference type="ARBA" id="ARBA00022692"/>
    </source>
</evidence>
<dbReference type="EC" id="3.6.1.27" evidence="3 17"/>
<sequence length="272" mass="30042">MTITQAFILGIVQGVTEFLPISSSAHLVITPFLLGWQLPADQVFPFDVLVQIGTLLAVILYYRVELWRILTIWLKDLLARDPFAHLESRLGWLLLLSTIPAGLGGIWLKDTVEHAFLRPDLTALFLFGTAILLSLAEKIGRQNRILAELNWRDALWVGFAQALALFPGISRSGASIAGGMTRHLERPAAARYAFLMAVPVMLAAGAMGVWDLRTVNNLGEFLPVMAVGFITAAVVGYLSIHWLLRYLSRHSLLIFAVYCVLLGALTLGVYFL</sequence>
<evidence type="ECO:0000256" key="9">
    <source>
        <dbReference type="ARBA" id="ARBA00022984"/>
    </source>
</evidence>
<comment type="miscellaneous">
    <text evidence="17">Bacitracin is thought to be involved in the inhibition of peptidoglycan synthesis by sequestering undecaprenyl diphosphate, thereby reducing the pool of lipid carrier available.</text>
</comment>
<name>A0ABU3NKR1_9CHLR</name>
<dbReference type="GO" id="GO:0050380">
    <property type="term" value="F:undecaprenyl-diphosphatase activity"/>
    <property type="evidence" value="ECO:0007669"/>
    <property type="project" value="UniProtKB-EC"/>
</dbReference>
<protein>
    <recommendedName>
        <fullName evidence="4 17">Undecaprenyl-diphosphatase</fullName>
        <ecNumber evidence="3 17">3.6.1.27</ecNumber>
    </recommendedName>
    <alternativeName>
        <fullName evidence="15 17">Bacitracin resistance protein</fullName>
    </alternativeName>
    <alternativeName>
        <fullName evidence="14 17">Undecaprenyl pyrophosphate phosphatase</fullName>
    </alternativeName>
</protein>
<evidence type="ECO:0000256" key="17">
    <source>
        <dbReference type="HAMAP-Rule" id="MF_01006"/>
    </source>
</evidence>
<keyword evidence="19" id="KW-1185">Reference proteome</keyword>
<evidence type="ECO:0000256" key="1">
    <source>
        <dbReference type="ARBA" id="ARBA00004651"/>
    </source>
</evidence>
<dbReference type="PANTHER" id="PTHR30622">
    <property type="entry name" value="UNDECAPRENYL-DIPHOSPHATASE"/>
    <property type="match status" value="1"/>
</dbReference>
<evidence type="ECO:0000256" key="16">
    <source>
        <dbReference type="ARBA" id="ARBA00047594"/>
    </source>
</evidence>
<comment type="function">
    <text evidence="17">Catalyzes the dephosphorylation of undecaprenyl diphosphate (UPP). Confers resistance to bacitracin.</text>
</comment>
<keyword evidence="9 17" id="KW-0573">Peptidoglycan synthesis</keyword>
<evidence type="ECO:0000256" key="15">
    <source>
        <dbReference type="ARBA" id="ARBA00032932"/>
    </source>
</evidence>
<evidence type="ECO:0000256" key="5">
    <source>
        <dbReference type="ARBA" id="ARBA00022475"/>
    </source>
</evidence>
<keyword evidence="12 17" id="KW-0046">Antibiotic resistance</keyword>